<dbReference type="GO" id="GO:0016301">
    <property type="term" value="F:kinase activity"/>
    <property type="evidence" value="ECO:0007669"/>
    <property type="project" value="UniProtKB-KW"/>
</dbReference>
<dbReference type="InterPro" id="IPR011055">
    <property type="entry name" value="Dup_hybrid_motif"/>
</dbReference>
<comment type="caution">
    <text evidence="8">The sequence shown here is derived from an EMBL/GenBank/DDBJ whole genome shotgun (WGS) entry which is preliminary data.</text>
</comment>
<feature type="domain" description="PTS EIIA type-1" evidence="7">
    <location>
        <begin position="26"/>
        <end position="130"/>
    </location>
</feature>
<dbReference type="SUPFAM" id="SSF51261">
    <property type="entry name" value="Duplicated hybrid motif"/>
    <property type="match status" value="1"/>
</dbReference>
<dbReference type="RefSeq" id="WP_246364195.1">
    <property type="nucleotide sequence ID" value="NZ_JACHEP010000019.1"/>
</dbReference>
<evidence type="ECO:0000259" key="7">
    <source>
        <dbReference type="PROSITE" id="PS51093"/>
    </source>
</evidence>
<dbReference type="InterPro" id="IPR050890">
    <property type="entry name" value="PTS_EIIA_component"/>
</dbReference>
<dbReference type="PROSITE" id="PS00371">
    <property type="entry name" value="PTS_EIIA_TYPE_1_HIS"/>
    <property type="match status" value="1"/>
</dbReference>
<gene>
    <name evidence="8" type="ORF">HNQ34_002742</name>
</gene>
<dbReference type="EMBL" id="JACHEP010000019">
    <property type="protein sequence ID" value="MBB5325641.1"/>
    <property type="molecule type" value="Genomic_DNA"/>
</dbReference>
<accession>A0A7W8IS15</accession>
<evidence type="ECO:0000256" key="6">
    <source>
        <dbReference type="ARBA" id="ARBA00022777"/>
    </source>
</evidence>
<dbReference type="GO" id="GO:0005737">
    <property type="term" value="C:cytoplasm"/>
    <property type="evidence" value="ECO:0007669"/>
    <property type="project" value="UniProtKB-SubCell"/>
</dbReference>
<dbReference type="PANTHER" id="PTHR45008:SF1">
    <property type="entry name" value="PTS SYSTEM GLUCOSE-SPECIFIC EIIA COMPONENT"/>
    <property type="match status" value="1"/>
</dbReference>
<keyword evidence="4" id="KW-0808">Transferase</keyword>
<evidence type="ECO:0000256" key="5">
    <source>
        <dbReference type="ARBA" id="ARBA00022683"/>
    </source>
</evidence>
<keyword evidence="5" id="KW-0598">Phosphotransferase system</keyword>
<keyword evidence="2" id="KW-0813">Transport</keyword>
<dbReference type="GO" id="GO:0009401">
    <property type="term" value="P:phosphoenolpyruvate-dependent sugar phosphotransferase system"/>
    <property type="evidence" value="ECO:0007669"/>
    <property type="project" value="UniProtKB-KW"/>
</dbReference>
<reference evidence="8 9" key="1">
    <citation type="submission" date="2020-08" db="EMBL/GenBank/DDBJ databases">
        <title>Genomic Encyclopedia of Type Strains, Phase IV (KMG-IV): sequencing the most valuable type-strain genomes for metagenomic binning, comparative biology and taxonomic classification.</title>
        <authorList>
            <person name="Goeker M."/>
        </authorList>
    </citation>
    <scope>NUCLEOTIDE SEQUENCE [LARGE SCALE GENOMIC DNA]</scope>
    <source>
        <strain evidence="8 9">DSM 16325</strain>
    </source>
</reference>
<comment type="subcellular location">
    <subcellularLocation>
        <location evidence="1">Cytoplasm</location>
    </subcellularLocation>
</comment>
<dbReference type="NCBIfam" id="TIGR00830">
    <property type="entry name" value="PTBA"/>
    <property type="match status" value="1"/>
</dbReference>
<keyword evidence="6" id="KW-0418">Kinase</keyword>
<organism evidence="8 9">
    <name type="scientific">Anoxybacteroides tepidamans</name>
    <dbReference type="NCBI Taxonomy" id="265948"/>
    <lineage>
        <taxon>Bacteria</taxon>
        <taxon>Bacillati</taxon>
        <taxon>Bacillota</taxon>
        <taxon>Bacilli</taxon>
        <taxon>Bacillales</taxon>
        <taxon>Anoxybacillaceae</taxon>
        <taxon>Anoxybacteroides</taxon>
    </lineage>
</organism>
<protein>
    <submittedName>
        <fullName evidence="8">PTS system glucose-specific IIA component</fullName>
    </submittedName>
</protein>
<sequence>MIVWQGEETIFAPLNGNVIPIEEVPSPTFSHKLLGDGVAIVPSEGKVVSPVDGRVINIFQSKHAIGLLSSKGLEILIHIGLETVLLNGEGFMVHVKKGERVKKGDLLLSFDLGFIKKKAASIVTPVIITNSEITENMEPITYERCIAGQSALLQVTMRKSYLFRMK</sequence>
<keyword evidence="9" id="KW-1185">Reference proteome</keyword>
<evidence type="ECO:0000256" key="2">
    <source>
        <dbReference type="ARBA" id="ARBA00022448"/>
    </source>
</evidence>
<dbReference type="PANTHER" id="PTHR45008">
    <property type="entry name" value="PTS SYSTEM GLUCOSE-SPECIFIC EIIA COMPONENT"/>
    <property type="match status" value="1"/>
</dbReference>
<keyword evidence="3" id="KW-0762">Sugar transport</keyword>
<dbReference type="Proteomes" id="UP000520011">
    <property type="component" value="Unassembled WGS sequence"/>
</dbReference>
<evidence type="ECO:0000256" key="3">
    <source>
        <dbReference type="ARBA" id="ARBA00022597"/>
    </source>
</evidence>
<dbReference type="Gene3D" id="2.70.70.10">
    <property type="entry name" value="Glucose Permease (Domain IIA)"/>
    <property type="match status" value="1"/>
</dbReference>
<evidence type="ECO:0000256" key="4">
    <source>
        <dbReference type="ARBA" id="ARBA00022679"/>
    </source>
</evidence>
<evidence type="ECO:0000256" key="1">
    <source>
        <dbReference type="ARBA" id="ARBA00004496"/>
    </source>
</evidence>
<dbReference type="AlphaFoldDB" id="A0A7W8IS15"/>
<proteinExistence type="predicted"/>
<dbReference type="FunFam" id="2.70.70.10:FF:000001">
    <property type="entry name" value="PTS system glucose-specific IIA component"/>
    <property type="match status" value="1"/>
</dbReference>
<dbReference type="InterPro" id="IPR001127">
    <property type="entry name" value="PTS_EIIA_1_perm"/>
</dbReference>
<name>A0A7W8IS15_9BACL</name>
<evidence type="ECO:0000313" key="8">
    <source>
        <dbReference type="EMBL" id="MBB5325641.1"/>
    </source>
</evidence>
<evidence type="ECO:0000313" key="9">
    <source>
        <dbReference type="Proteomes" id="UP000520011"/>
    </source>
</evidence>
<dbReference type="Pfam" id="PF00358">
    <property type="entry name" value="PTS_EIIA_1"/>
    <property type="match status" value="1"/>
</dbReference>
<dbReference type="PROSITE" id="PS51093">
    <property type="entry name" value="PTS_EIIA_TYPE_1"/>
    <property type="match status" value="1"/>
</dbReference>